<comment type="similarity">
    <text evidence="2 10">Belongs to the Mediator complex subunit 21 family.</text>
</comment>
<keyword evidence="8 10" id="KW-0539">Nucleus</keyword>
<dbReference type="GO" id="GO:0003712">
    <property type="term" value="F:transcription coregulator activity"/>
    <property type="evidence" value="ECO:0007669"/>
    <property type="project" value="TreeGrafter"/>
</dbReference>
<keyword evidence="7 10" id="KW-0804">Transcription</keyword>
<evidence type="ECO:0000256" key="3">
    <source>
        <dbReference type="ARBA" id="ARBA00011837"/>
    </source>
</evidence>
<keyword evidence="5 10" id="KW-0805">Transcription regulation</keyword>
<dbReference type="PANTHER" id="PTHR13381:SF0">
    <property type="entry name" value="MEDIATOR OF RNA POLYMERASE II TRANSCRIPTION SUBUNIT 21"/>
    <property type="match status" value="1"/>
</dbReference>
<keyword evidence="11" id="KW-0175">Coiled coil</keyword>
<proteinExistence type="inferred from homology"/>
<dbReference type="PANTHER" id="PTHR13381">
    <property type="entry name" value="RNA POLYMERASE II HOLOENZYME COMPONENT SRB7"/>
    <property type="match status" value="1"/>
</dbReference>
<sequence length="131" mass="14896">MTDRLTQLQDAVDQLTTQFFSALRYVGNKHESAPVGNEDRVPDDKHHPDKPAVFEAALSELARDIIVKSKQIEVLITSLPGIGVSEEEQKNRLLNLEQQLKEAEAERLKAVEEKELARERLESVIVNLRRI</sequence>
<reference evidence="12 13" key="1">
    <citation type="journal article" date="2013" name="PLoS Genet.">
        <title>The genome and development-dependent transcriptomes of Pyronema confluens: a window into fungal evolution.</title>
        <authorList>
            <person name="Traeger S."/>
            <person name="Altegoer F."/>
            <person name="Freitag M."/>
            <person name="Gabaldon T."/>
            <person name="Kempken F."/>
            <person name="Kumar A."/>
            <person name="Marcet-Houben M."/>
            <person name="Poggeler S."/>
            <person name="Stajich J.E."/>
            <person name="Nowrousian M."/>
        </authorList>
    </citation>
    <scope>NUCLEOTIDE SEQUENCE [LARGE SCALE GENOMIC DNA]</scope>
    <source>
        <strain evidence="13">CBS 100304</strain>
        <tissue evidence="12">Vegetative mycelium</tissue>
    </source>
</reference>
<gene>
    <name evidence="12" type="ORF">PCON_07151</name>
</gene>
<evidence type="ECO:0000256" key="8">
    <source>
        <dbReference type="ARBA" id="ARBA00023242"/>
    </source>
</evidence>
<keyword evidence="13" id="KW-1185">Reference proteome</keyword>
<dbReference type="Gene3D" id="6.10.280.10">
    <property type="entry name" value="Mediator complex, subunit Med21"/>
    <property type="match status" value="1"/>
</dbReference>
<evidence type="ECO:0000256" key="10">
    <source>
        <dbReference type="RuleBase" id="RU366036"/>
    </source>
</evidence>
<comment type="function">
    <text evidence="9 10">Component of the Mediator complex, a coactivator involved in the regulated transcription of nearly all RNA polymerase II-dependent genes. Mediator functions as a bridge to convey information from gene-specific regulatory proteins to the basal RNA polymerase II transcription machinery. Mediator is recruited to promoters by direct interactions with regulatory proteins and serves as a scaffold for the assembly of a functional preinitiation complex with RNA polymerase II and the general transcription factors.</text>
</comment>
<evidence type="ECO:0000256" key="11">
    <source>
        <dbReference type="SAM" id="Coils"/>
    </source>
</evidence>
<evidence type="ECO:0000256" key="6">
    <source>
        <dbReference type="ARBA" id="ARBA00023159"/>
    </source>
</evidence>
<evidence type="ECO:0000256" key="5">
    <source>
        <dbReference type="ARBA" id="ARBA00023015"/>
    </source>
</evidence>
<dbReference type="eggNOG" id="KOG1510">
    <property type="taxonomic scope" value="Eukaryota"/>
</dbReference>
<dbReference type="AlphaFoldDB" id="U4L567"/>
<evidence type="ECO:0000256" key="1">
    <source>
        <dbReference type="ARBA" id="ARBA00004123"/>
    </source>
</evidence>
<evidence type="ECO:0000256" key="2">
    <source>
        <dbReference type="ARBA" id="ARBA00005770"/>
    </source>
</evidence>
<comment type="subcellular location">
    <subcellularLocation>
        <location evidence="1 10">Nucleus</location>
    </subcellularLocation>
</comment>
<dbReference type="EMBL" id="HF935357">
    <property type="protein sequence ID" value="CCX07562.1"/>
    <property type="molecule type" value="Genomic_DNA"/>
</dbReference>
<dbReference type="InterPro" id="IPR037212">
    <property type="entry name" value="Med7/Med21-like"/>
</dbReference>
<evidence type="ECO:0000256" key="4">
    <source>
        <dbReference type="ARBA" id="ARBA00019691"/>
    </source>
</evidence>
<accession>U4L567</accession>
<dbReference type="GO" id="GO:0006357">
    <property type="term" value="P:regulation of transcription by RNA polymerase II"/>
    <property type="evidence" value="ECO:0007669"/>
    <property type="project" value="TreeGrafter"/>
</dbReference>
<keyword evidence="6 10" id="KW-0010">Activator</keyword>
<dbReference type="SUPFAM" id="SSF140718">
    <property type="entry name" value="Mediator hinge subcomplex-like"/>
    <property type="match status" value="1"/>
</dbReference>
<dbReference type="GO" id="GO:0016592">
    <property type="term" value="C:mediator complex"/>
    <property type="evidence" value="ECO:0007669"/>
    <property type="project" value="UniProtKB-UniRule"/>
</dbReference>
<dbReference type="OrthoDB" id="526653at2759"/>
<protein>
    <recommendedName>
        <fullName evidence="4 10">Mediator of RNA polymerase II transcription subunit 21</fullName>
    </recommendedName>
</protein>
<comment type="subunit">
    <text evidence="3 10">Component of the Mediator complex.</text>
</comment>
<dbReference type="OMA" id="LTTYHDH"/>
<dbReference type="InterPro" id="IPR021384">
    <property type="entry name" value="Mediator_Med21"/>
</dbReference>
<dbReference type="Proteomes" id="UP000018144">
    <property type="component" value="Unassembled WGS sequence"/>
</dbReference>
<evidence type="ECO:0000313" key="12">
    <source>
        <dbReference type="EMBL" id="CCX07562.1"/>
    </source>
</evidence>
<evidence type="ECO:0000313" key="13">
    <source>
        <dbReference type="Proteomes" id="UP000018144"/>
    </source>
</evidence>
<dbReference type="STRING" id="1076935.U4L567"/>
<organism evidence="12 13">
    <name type="scientific">Pyronema omphalodes (strain CBS 100304)</name>
    <name type="common">Pyronema confluens</name>
    <dbReference type="NCBI Taxonomy" id="1076935"/>
    <lineage>
        <taxon>Eukaryota</taxon>
        <taxon>Fungi</taxon>
        <taxon>Dikarya</taxon>
        <taxon>Ascomycota</taxon>
        <taxon>Pezizomycotina</taxon>
        <taxon>Pezizomycetes</taxon>
        <taxon>Pezizales</taxon>
        <taxon>Pyronemataceae</taxon>
        <taxon>Pyronema</taxon>
    </lineage>
</organism>
<evidence type="ECO:0000256" key="7">
    <source>
        <dbReference type="ARBA" id="ARBA00023163"/>
    </source>
</evidence>
<evidence type="ECO:0000256" key="9">
    <source>
        <dbReference type="ARBA" id="ARBA00025687"/>
    </source>
</evidence>
<name>U4L567_PYROM</name>
<dbReference type="Pfam" id="PF11221">
    <property type="entry name" value="Med21"/>
    <property type="match status" value="1"/>
</dbReference>
<feature type="coiled-coil region" evidence="11">
    <location>
        <begin position="86"/>
        <end position="131"/>
    </location>
</feature>